<accession>A0AAD5Q026</accession>
<gene>
    <name evidence="3" type="ORF">GHT06_012771</name>
</gene>
<keyword evidence="1" id="KW-0732">Signal</keyword>
<feature type="signal peptide" evidence="1">
    <location>
        <begin position="1"/>
        <end position="18"/>
    </location>
</feature>
<feature type="domain" description="CUB" evidence="2">
    <location>
        <begin position="301"/>
        <end position="450"/>
    </location>
</feature>
<feature type="chain" id="PRO_5042237554" description="CUB domain-containing protein" evidence="1">
    <location>
        <begin position="19"/>
        <end position="452"/>
    </location>
</feature>
<dbReference type="Pfam" id="PF26080">
    <property type="entry name" value="CUB_animal"/>
    <property type="match status" value="1"/>
</dbReference>
<dbReference type="Proteomes" id="UP000820818">
    <property type="component" value="Linkage Group LG3"/>
</dbReference>
<keyword evidence="4" id="KW-1185">Reference proteome</keyword>
<dbReference type="PANTHER" id="PTHR33236:SF5">
    <property type="entry name" value="CUB DOMAIN-CONTAINING PROTEIN"/>
    <property type="match status" value="1"/>
</dbReference>
<protein>
    <recommendedName>
        <fullName evidence="2">CUB domain-containing protein</fullName>
    </recommendedName>
</protein>
<evidence type="ECO:0000256" key="1">
    <source>
        <dbReference type="SAM" id="SignalP"/>
    </source>
</evidence>
<evidence type="ECO:0000313" key="4">
    <source>
        <dbReference type="Proteomes" id="UP000820818"/>
    </source>
</evidence>
<sequence>MRLYHVILMALAIAYATAIPTRKCNRKHLLESRLDEPVYYVFDPNQEPYPYGDSPVYQASRPVDLADAQIQARVPQSQTAPTTTSIFGIGSIPTFGTLPSFTSLFPVSGTKCTTNSGDEGTCLSQSECDNQGGIKDGDCGTVLFRSAGVCCSFMIKKCSETAIRSPLMWMTPSRASSKQSCTLTFPANPGIRVAGTTIGGGLTSSSNSIRSCQIKVEFENFRLAPPNPNTTICDEDYFAAVGSTTPTQKLCGDSFTDQHLYLTFNEEQDDITLGFFLTDAANKDWKLRITRIPCSSQDLAPANCLQYLTKTAGSIESFNFKQEYGGSVRQLADQNYNICFKRPSGYCGVCFAPCQTFKNVPGFLLTKSAENATSATSGSNCPDQLIIPGGTNGGNVRESVYCGAALNPAKNATSDAPICTTSDRITYITDAKEAKDEVNNVGFCLTYTQKKC</sequence>
<evidence type="ECO:0000313" key="3">
    <source>
        <dbReference type="EMBL" id="KAI9561810.1"/>
    </source>
</evidence>
<dbReference type="AlphaFoldDB" id="A0AAD5Q026"/>
<comment type="caution">
    <text evidence="3">The sequence shown here is derived from an EMBL/GenBank/DDBJ whole genome shotgun (WGS) entry which is preliminary data.</text>
</comment>
<evidence type="ECO:0000259" key="2">
    <source>
        <dbReference type="Pfam" id="PF26080"/>
    </source>
</evidence>
<reference evidence="3 4" key="1">
    <citation type="submission" date="2022-05" db="EMBL/GenBank/DDBJ databases">
        <title>A multi-omics perspective on studying reproductive biology in Daphnia sinensis.</title>
        <authorList>
            <person name="Jia J."/>
        </authorList>
    </citation>
    <scope>NUCLEOTIDE SEQUENCE [LARGE SCALE GENOMIC DNA]</scope>
    <source>
        <strain evidence="3 4">WSL</strain>
    </source>
</reference>
<name>A0AAD5Q026_9CRUS</name>
<dbReference type="PANTHER" id="PTHR33236">
    <property type="entry name" value="INTRAFLAGELLAR TRANSPORT PROTEIN 122 FAMILY PROTEIN-RELATED"/>
    <property type="match status" value="1"/>
</dbReference>
<organism evidence="3 4">
    <name type="scientific">Daphnia sinensis</name>
    <dbReference type="NCBI Taxonomy" id="1820382"/>
    <lineage>
        <taxon>Eukaryota</taxon>
        <taxon>Metazoa</taxon>
        <taxon>Ecdysozoa</taxon>
        <taxon>Arthropoda</taxon>
        <taxon>Crustacea</taxon>
        <taxon>Branchiopoda</taxon>
        <taxon>Diplostraca</taxon>
        <taxon>Cladocera</taxon>
        <taxon>Anomopoda</taxon>
        <taxon>Daphniidae</taxon>
        <taxon>Daphnia</taxon>
        <taxon>Daphnia similis group</taxon>
    </lineage>
</organism>
<dbReference type="InterPro" id="IPR058698">
    <property type="entry name" value="CUB_metazoa"/>
</dbReference>
<dbReference type="EMBL" id="WJBH02000003">
    <property type="protein sequence ID" value="KAI9561810.1"/>
    <property type="molecule type" value="Genomic_DNA"/>
</dbReference>
<proteinExistence type="predicted"/>